<organism evidence="2 3">
    <name type="scientific">Candidatus Collierbacteria bacterium GW2011_GWA2_44_99</name>
    <dbReference type="NCBI Taxonomy" id="1618380"/>
    <lineage>
        <taxon>Bacteria</taxon>
        <taxon>Candidatus Collieribacteriota</taxon>
    </lineage>
</organism>
<sequence>MITDNDIKKLKTVFSTKEEIEQVEINVGKGFLDSQRQFTEVRSDISELKGDVAELKDDFKDMKLQMHGMEKNIISAIRDLKEDHETTKQHVTKLERVAFAN</sequence>
<comment type="caution">
    <text evidence="2">The sequence shown here is derived from an EMBL/GenBank/DDBJ whole genome shotgun (WGS) entry which is preliminary data.</text>
</comment>
<accession>A0A0G1NNK4</accession>
<evidence type="ECO:0000313" key="2">
    <source>
        <dbReference type="EMBL" id="KKT85794.1"/>
    </source>
</evidence>
<evidence type="ECO:0000313" key="3">
    <source>
        <dbReference type="Proteomes" id="UP000034797"/>
    </source>
</evidence>
<dbReference type="AlphaFoldDB" id="A0A0G1NNK4"/>
<name>A0A0G1NNK4_9BACT</name>
<dbReference type="EMBL" id="LCJW01000022">
    <property type="protein sequence ID" value="KKT85794.1"/>
    <property type="molecule type" value="Genomic_DNA"/>
</dbReference>
<gene>
    <name evidence="2" type="ORF">UW84_C0022G0026</name>
</gene>
<feature type="coiled-coil region" evidence="1">
    <location>
        <begin position="38"/>
        <end position="97"/>
    </location>
</feature>
<evidence type="ECO:0000256" key="1">
    <source>
        <dbReference type="SAM" id="Coils"/>
    </source>
</evidence>
<dbReference type="Gene3D" id="1.20.5.170">
    <property type="match status" value="1"/>
</dbReference>
<reference evidence="2 3" key="1">
    <citation type="journal article" date="2015" name="Nature">
        <title>rRNA introns, odd ribosomes, and small enigmatic genomes across a large radiation of phyla.</title>
        <authorList>
            <person name="Brown C.T."/>
            <person name="Hug L.A."/>
            <person name="Thomas B.C."/>
            <person name="Sharon I."/>
            <person name="Castelle C.J."/>
            <person name="Singh A."/>
            <person name="Wilkins M.J."/>
            <person name="Williams K.H."/>
            <person name="Banfield J.F."/>
        </authorList>
    </citation>
    <scope>NUCLEOTIDE SEQUENCE [LARGE SCALE GENOMIC DNA]</scope>
</reference>
<protein>
    <submittedName>
        <fullName evidence="2">Uncharacterized protein</fullName>
    </submittedName>
</protein>
<dbReference type="Proteomes" id="UP000034797">
    <property type="component" value="Unassembled WGS sequence"/>
</dbReference>
<proteinExistence type="predicted"/>
<keyword evidence="1" id="KW-0175">Coiled coil</keyword>